<feature type="binding site" evidence="9">
    <location>
        <position position="182"/>
    </location>
    <ligand>
        <name>FMN</name>
        <dbReference type="ChEBI" id="CHEBI:58210"/>
    </ligand>
</feature>
<gene>
    <name evidence="9" type="primary">pyrD</name>
    <name evidence="11" type="ORF">ENW73_03260</name>
</gene>
<feature type="binding site" evidence="9">
    <location>
        <position position="42"/>
    </location>
    <ligand>
        <name>FMN</name>
        <dbReference type="ChEBI" id="CHEBI:58210"/>
    </ligand>
</feature>
<dbReference type="InterPro" id="IPR050074">
    <property type="entry name" value="DHO_dehydrogenase"/>
</dbReference>
<dbReference type="SUPFAM" id="SSF51395">
    <property type="entry name" value="FMN-linked oxidoreductases"/>
    <property type="match status" value="1"/>
</dbReference>
<dbReference type="NCBIfam" id="TIGR01037">
    <property type="entry name" value="pyrD_sub1_fam"/>
    <property type="match status" value="1"/>
</dbReference>
<evidence type="ECO:0000256" key="1">
    <source>
        <dbReference type="ARBA" id="ARBA00004496"/>
    </source>
</evidence>
<keyword evidence="4 9" id="KW-0963">Cytoplasm</keyword>
<dbReference type="InterPro" id="IPR001295">
    <property type="entry name" value="Dihydroorotate_DH_CS"/>
</dbReference>
<dbReference type="InterPro" id="IPR024920">
    <property type="entry name" value="Dihydroorotate_DH_1"/>
</dbReference>
<dbReference type="HAMAP" id="MF_00224">
    <property type="entry name" value="DHO_dh_type1"/>
    <property type="match status" value="1"/>
</dbReference>
<comment type="pathway">
    <text evidence="2 9">Pyrimidine metabolism; UMP biosynthesis via de novo pathway.</text>
</comment>
<proteinExistence type="inferred from homology"/>
<evidence type="ECO:0000256" key="9">
    <source>
        <dbReference type="HAMAP-Rule" id="MF_00224"/>
    </source>
</evidence>
<keyword evidence="5 9" id="KW-0285">Flavoprotein</keyword>
<dbReference type="EC" id="1.3.-.-" evidence="9"/>
<dbReference type="GO" id="GO:0006207">
    <property type="term" value="P:'de novo' pyrimidine nucleobase biosynthetic process"/>
    <property type="evidence" value="ECO:0007669"/>
    <property type="project" value="InterPro"/>
</dbReference>
<comment type="cofactor">
    <cofactor evidence="9">
        <name>FMN</name>
        <dbReference type="ChEBI" id="CHEBI:58210"/>
    </cofactor>
    <text evidence="9">Binds 1 FMN per subunit.</text>
</comment>
<evidence type="ECO:0000256" key="8">
    <source>
        <dbReference type="ARBA" id="ARBA00023002"/>
    </source>
</evidence>
<evidence type="ECO:0000256" key="6">
    <source>
        <dbReference type="ARBA" id="ARBA00022643"/>
    </source>
</evidence>
<feature type="binding site" evidence="9">
    <location>
        <position position="117"/>
    </location>
    <ligand>
        <name>FMN</name>
        <dbReference type="ChEBI" id="CHEBI:58210"/>
    </ligand>
</feature>
<dbReference type="GO" id="GO:0044205">
    <property type="term" value="P:'de novo' UMP biosynthetic process"/>
    <property type="evidence" value="ECO:0007669"/>
    <property type="project" value="UniProtKB-UniRule"/>
</dbReference>
<dbReference type="UniPathway" id="UPA00070"/>
<comment type="subcellular location">
    <subcellularLocation>
        <location evidence="1 9">Cytoplasm</location>
    </subcellularLocation>
</comment>
<feature type="binding site" evidence="9">
    <location>
        <begin position="260"/>
        <end position="261"/>
    </location>
    <ligand>
        <name>FMN</name>
        <dbReference type="ChEBI" id="CHEBI:58210"/>
    </ligand>
</feature>
<dbReference type="GO" id="GO:0004152">
    <property type="term" value="F:dihydroorotate dehydrogenase activity"/>
    <property type="evidence" value="ECO:0007669"/>
    <property type="project" value="UniProtKB-UniRule"/>
</dbReference>
<evidence type="ECO:0000313" key="11">
    <source>
        <dbReference type="EMBL" id="HHS51874.1"/>
    </source>
</evidence>
<dbReference type="PANTHER" id="PTHR48109">
    <property type="entry name" value="DIHYDROOROTATE DEHYDROGENASE (QUINONE), MITOCHONDRIAL-RELATED"/>
    <property type="match status" value="1"/>
</dbReference>
<feature type="binding site" evidence="9">
    <location>
        <position position="144"/>
    </location>
    <ligand>
        <name>substrate</name>
    </ligand>
</feature>
<dbReference type="InterPro" id="IPR049622">
    <property type="entry name" value="Dihydroorotate_DH_I"/>
</dbReference>
<dbReference type="CDD" id="cd04740">
    <property type="entry name" value="DHOD_1B_like"/>
    <property type="match status" value="1"/>
</dbReference>
<feature type="binding site" evidence="9">
    <location>
        <position position="234"/>
    </location>
    <ligand>
        <name>FMN</name>
        <dbReference type="ChEBI" id="CHEBI:58210"/>
    </ligand>
</feature>
<dbReference type="InterPro" id="IPR013785">
    <property type="entry name" value="Aldolase_TIM"/>
</dbReference>
<dbReference type="AlphaFoldDB" id="A0A7C6EA09"/>
<feature type="domain" description="Dihydroorotate dehydrogenase catalytic" evidence="10">
    <location>
        <begin position="25"/>
        <end position="303"/>
    </location>
</feature>
<feature type="active site" description="Nucleophile" evidence="9">
    <location>
        <position position="147"/>
    </location>
</feature>
<comment type="catalytic activity">
    <reaction evidence="9">
        <text>(S)-dihydroorotate + A = orotate + AH2</text>
        <dbReference type="Rhea" id="RHEA:18073"/>
        <dbReference type="ChEBI" id="CHEBI:13193"/>
        <dbReference type="ChEBI" id="CHEBI:17499"/>
        <dbReference type="ChEBI" id="CHEBI:30839"/>
        <dbReference type="ChEBI" id="CHEBI:30864"/>
    </reaction>
</comment>
<dbReference type="Gene3D" id="3.20.20.70">
    <property type="entry name" value="Aldolase class I"/>
    <property type="match status" value="1"/>
</dbReference>
<feature type="binding site" evidence="9">
    <location>
        <begin position="282"/>
        <end position="283"/>
    </location>
    <ligand>
        <name>FMN</name>
        <dbReference type="ChEBI" id="CHEBI:58210"/>
    </ligand>
</feature>
<evidence type="ECO:0000256" key="2">
    <source>
        <dbReference type="ARBA" id="ARBA00004725"/>
    </source>
</evidence>
<evidence type="ECO:0000256" key="4">
    <source>
        <dbReference type="ARBA" id="ARBA00022490"/>
    </source>
</evidence>
<evidence type="ECO:0000256" key="5">
    <source>
        <dbReference type="ARBA" id="ARBA00022630"/>
    </source>
</evidence>
<dbReference type="PROSITE" id="PS00912">
    <property type="entry name" value="DHODEHASE_2"/>
    <property type="match status" value="1"/>
</dbReference>
<comment type="similarity">
    <text evidence="3 9">Belongs to the dihydroorotate dehydrogenase family. Type 1 subfamily.</text>
</comment>
<dbReference type="PIRSF" id="PIRSF000164">
    <property type="entry name" value="DHO_oxidase"/>
    <property type="match status" value="1"/>
</dbReference>
<feature type="binding site" evidence="9">
    <location>
        <begin position="209"/>
        <end position="210"/>
    </location>
    <ligand>
        <name>substrate</name>
    </ligand>
</feature>
<dbReference type="PANTHER" id="PTHR48109:SF1">
    <property type="entry name" value="DIHYDROOROTATE DEHYDROGENASE (FUMARATE)"/>
    <property type="match status" value="1"/>
</dbReference>
<comment type="function">
    <text evidence="9">Catalyzes the conversion of dihydroorotate to orotate.</text>
</comment>
<evidence type="ECO:0000256" key="7">
    <source>
        <dbReference type="ARBA" id="ARBA00022975"/>
    </source>
</evidence>
<dbReference type="GO" id="GO:0005737">
    <property type="term" value="C:cytoplasm"/>
    <property type="evidence" value="ECO:0007669"/>
    <property type="project" value="UniProtKB-SubCell"/>
</dbReference>
<comment type="caution">
    <text evidence="11">The sequence shown here is derived from an EMBL/GenBank/DDBJ whole genome shotgun (WGS) entry which is preliminary data.</text>
</comment>
<dbReference type="InterPro" id="IPR012135">
    <property type="entry name" value="Dihydroorotate_DH_1_2"/>
</dbReference>
<dbReference type="InterPro" id="IPR005720">
    <property type="entry name" value="Dihydroorotate_DH_cat"/>
</dbReference>
<keyword evidence="8 9" id="KW-0560">Oxidoreductase</keyword>
<feature type="binding site" evidence="9">
    <location>
        <begin position="88"/>
        <end position="92"/>
    </location>
    <ligand>
        <name>substrate</name>
    </ligand>
</feature>
<keyword evidence="7 9" id="KW-0665">Pyrimidine biosynthesis</keyword>
<feature type="binding site" evidence="9">
    <location>
        <position position="144"/>
    </location>
    <ligand>
        <name>FMN</name>
        <dbReference type="ChEBI" id="CHEBI:58210"/>
    </ligand>
</feature>
<feature type="binding site" evidence="9">
    <location>
        <position position="208"/>
    </location>
    <ligand>
        <name>FMN</name>
        <dbReference type="ChEBI" id="CHEBI:58210"/>
    </ligand>
</feature>
<protein>
    <recommendedName>
        <fullName evidence="9">Dihydroorotate dehydrogenase</fullName>
        <shortName evidence="9">DHOD</shortName>
        <shortName evidence="9">DHODase</shortName>
        <shortName evidence="9">DHOdehase</shortName>
        <ecNumber evidence="9">1.3.-.-</ecNumber>
    </recommendedName>
</protein>
<accession>A0A7C6EA09</accession>
<keyword evidence="6 9" id="KW-0288">FMN</keyword>
<sequence length="335" mass="35579">MAGVKKAANLKENQQTTKRAISVDLKVTIKNVVFANPVLLASGTYGLGEDFVSVINKAGGFVTKGITLAPSPGNPPPRIYELPGAILNSIGLENPGAFAFRKKIIPRLRFACPLIVNIAGFSVEDFVTLVKIIDCERVLGFEVNVSCPNVAKGGAAFGQDPKQVSQIIKGVRRTTKKLIITKLTANFVDPAETAKAAWDEGSDAISLINTLYGLAIDAKTGKYFLGGRVGGLSGPALKPFALFCVERVSRAVNIPIIGGGGITNATDVCEFLLAGASLVQIGSINLINPFTVLAILEDLEEYMRNNQIKTIKDLTASVNLIGRTRSNNDTTYLSG</sequence>
<feature type="binding site" evidence="9">
    <location>
        <position position="64"/>
    </location>
    <ligand>
        <name>substrate</name>
    </ligand>
</feature>
<dbReference type="InterPro" id="IPR033888">
    <property type="entry name" value="DHOD_1B"/>
</dbReference>
<organism evidence="11">
    <name type="scientific">candidate division WOR-3 bacterium</name>
    <dbReference type="NCBI Taxonomy" id="2052148"/>
    <lineage>
        <taxon>Bacteria</taxon>
        <taxon>Bacteria division WOR-3</taxon>
    </lineage>
</organism>
<dbReference type="NCBIfam" id="NF005574">
    <property type="entry name" value="PRK07259.1"/>
    <property type="match status" value="1"/>
</dbReference>
<feature type="binding site" evidence="9">
    <location>
        <begin position="64"/>
        <end position="65"/>
    </location>
    <ligand>
        <name>FMN</name>
        <dbReference type="ChEBI" id="CHEBI:58210"/>
    </ligand>
</feature>
<dbReference type="Pfam" id="PF01180">
    <property type="entry name" value="DHO_dh"/>
    <property type="match status" value="1"/>
</dbReference>
<evidence type="ECO:0000259" key="10">
    <source>
        <dbReference type="Pfam" id="PF01180"/>
    </source>
</evidence>
<name>A0A7C6EA09_UNCW3</name>
<evidence type="ECO:0000256" key="3">
    <source>
        <dbReference type="ARBA" id="ARBA00008008"/>
    </source>
</evidence>
<dbReference type="EMBL" id="DTLI01000082">
    <property type="protein sequence ID" value="HHS51874.1"/>
    <property type="molecule type" value="Genomic_DNA"/>
</dbReference>
<reference evidence="11" key="1">
    <citation type="journal article" date="2020" name="mSystems">
        <title>Genome- and Community-Level Interaction Insights into Carbon Utilization and Element Cycling Functions of Hydrothermarchaeota in Hydrothermal Sediment.</title>
        <authorList>
            <person name="Zhou Z."/>
            <person name="Liu Y."/>
            <person name="Xu W."/>
            <person name="Pan J."/>
            <person name="Luo Z.H."/>
            <person name="Li M."/>
        </authorList>
    </citation>
    <scope>NUCLEOTIDE SEQUENCE [LARGE SCALE GENOMIC DNA]</scope>
    <source>
        <strain evidence="11">SpSt-876</strain>
    </source>
</reference>